<dbReference type="AlphaFoldDB" id="A0A398B8R2"/>
<protein>
    <submittedName>
        <fullName evidence="1">Uncharacterized protein</fullName>
    </submittedName>
</protein>
<organism evidence="1 2">
    <name type="scientific">Mesobacillus zeae</name>
    <dbReference type="NCBI Taxonomy" id="1917180"/>
    <lineage>
        <taxon>Bacteria</taxon>
        <taxon>Bacillati</taxon>
        <taxon>Bacillota</taxon>
        <taxon>Bacilli</taxon>
        <taxon>Bacillales</taxon>
        <taxon>Bacillaceae</taxon>
        <taxon>Mesobacillus</taxon>
    </lineage>
</organism>
<dbReference type="Proteomes" id="UP000265816">
    <property type="component" value="Unassembled WGS sequence"/>
</dbReference>
<name>A0A398B8R2_9BACI</name>
<dbReference type="EMBL" id="QWVT01000015">
    <property type="protein sequence ID" value="RID85881.1"/>
    <property type="molecule type" value="Genomic_DNA"/>
</dbReference>
<reference evidence="1 2" key="1">
    <citation type="submission" date="2018-08" db="EMBL/GenBank/DDBJ databases">
        <title>Bacillus jemisoniae sp. nov., Bacillus chryseoplanitiae sp. nov., Bacillus resnikiae sp. nov., and Bacillus frankliniae sp. nov., isolated from Viking spacecraft and associated surfaces.</title>
        <authorList>
            <person name="Seuylemezian A."/>
            <person name="Vaishampayan P."/>
        </authorList>
    </citation>
    <scope>NUCLEOTIDE SEQUENCE [LARGE SCALE GENOMIC DNA]</scope>
    <source>
        <strain evidence="1 2">JJ-247</strain>
    </source>
</reference>
<keyword evidence="2" id="KW-1185">Reference proteome</keyword>
<evidence type="ECO:0000313" key="1">
    <source>
        <dbReference type="EMBL" id="RID85881.1"/>
    </source>
</evidence>
<comment type="caution">
    <text evidence="1">The sequence shown here is derived from an EMBL/GenBank/DDBJ whole genome shotgun (WGS) entry which is preliminary data.</text>
</comment>
<sequence length="80" mass="9528">MWQKYDKGPKKLDPFRDHIVHWLTEHPDLTGAQVYNWLEERLNFKGEINAERFARAFLGLPQVNVMEEDKNKEKDKNEGS</sequence>
<accession>A0A398B8R2</accession>
<dbReference type="OrthoDB" id="92877at2"/>
<evidence type="ECO:0000313" key="2">
    <source>
        <dbReference type="Proteomes" id="UP000265816"/>
    </source>
</evidence>
<gene>
    <name evidence="1" type="ORF">D1970_10180</name>
</gene>
<proteinExistence type="predicted"/>